<organism evidence="1 2">
    <name type="scientific">Gymnopus androsaceus JB14</name>
    <dbReference type="NCBI Taxonomy" id="1447944"/>
    <lineage>
        <taxon>Eukaryota</taxon>
        <taxon>Fungi</taxon>
        <taxon>Dikarya</taxon>
        <taxon>Basidiomycota</taxon>
        <taxon>Agaricomycotina</taxon>
        <taxon>Agaricomycetes</taxon>
        <taxon>Agaricomycetidae</taxon>
        <taxon>Agaricales</taxon>
        <taxon>Marasmiineae</taxon>
        <taxon>Omphalotaceae</taxon>
        <taxon>Gymnopus</taxon>
    </lineage>
</organism>
<dbReference type="AlphaFoldDB" id="A0A6A4I3B4"/>
<evidence type="ECO:0000313" key="2">
    <source>
        <dbReference type="Proteomes" id="UP000799118"/>
    </source>
</evidence>
<proteinExistence type="predicted"/>
<evidence type="ECO:0000313" key="1">
    <source>
        <dbReference type="EMBL" id="KAE9404433.1"/>
    </source>
</evidence>
<reference evidence="1" key="1">
    <citation type="journal article" date="2019" name="Environ. Microbiol.">
        <title>Fungal ecological strategies reflected in gene transcription - a case study of two litter decomposers.</title>
        <authorList>
            <person name="Barbi F."/>
            <person name="Kohler A."/>
            <person name="Barry K."/>
            <person name="Baskaran P."/>
            <person name="Daum C."/>
            <person name="Fauchery L."/>
            <person name="Ihrmark K."/>
            <person name="Kuo A."/>
            <person name="LaButti K."/>
            <person name="Lipzen A."/>
            <person name="Morin E."/>
            <person name="Grigoriev I.V."/>
            <person name="Henrissat B."/>
            <person name="Lindahl B."/>
            <person name="Martin F."/>
        </authorList>
    </citation>
    <scope>NUCLEOTIDE SEQUENCE</scope>
    <source>
        <strain evidence="1">JB14</strain>
    </source>
</reference>
<gene>
    <name evidence="1" type="ORF">BT96DRAFT_989261</name>
</gene>
<dbReference type="EMBL" id="ML769416">
    <property type="protein sequence ID" value="KAE9404433.1"/>
    <property type="molecule type" value="Genomic_DNA"/>
</dbReference>
<sequence length="106" mass="12069">MTVDLEFKSSWSSETYLPHTINPFSHATLSSYLRNGYVPPSSRAIEVLNGLQRDISWALDDCDEEIYEKEEQIRPLELRLAEVKKIRSQLVAIGRRALSVTAQSDS</sequence>
<name>A0A6A4I3B4_9AGAR</name>
<protein>
    <submittedName>
        <fullName evidence="1">Uncharacterized protein</fullName>
    </submittedName>
</protein>
<keyword evidence="2" id="KW-1185">Reference proteome</keyword>
<accession>A0A6A4I3B4</accession>
<dbReference type="Proteomes" id="UP000799118">
    <property type="component" value="Unassembled WGS sequence"/>
</dbReference>